<organism evidence="3 4">
    <name type="scientific">Pseudofulvimonas gallinarii</name>
    <dbReference type="NCBI Taxonomy" id="634155"/>
    <lineage>
        <taxon>Bacteria</taxon>
        <taxon>Pseudomonadati</taxon>
        <taxon>Pseudomonadota</taxon>
        <taxon>Gammaproteobacteria</taxon>
        <taxon>Lysobacterales</taxon>
        <taxon>Rhodanobacteraceae</taxon>
        <taxon>Pseudofulvimonas</taxon>
    </lineage>
</organism>
<dbReference type="RefSeq" id="WP_205984870.1">
    <property type="nucleotide sequence ID" value="NZ_JBHLWF010000085.1"/>
</dbReference>
<dbReference type="GO" id="GO:0016757">
    <property type="term" value="F:glycosyltransferase activity"/>
    <property type="evidence" value="ECO:0007669"/>
    <property type="project" value="InterPro"/>
</dbReference>
<feature type="domain" description="Glycosyl transferase family 1" evidence="1">
    <location>
        <begin position="208"/>
        <end position="366"/>
    </location>
</feature>
<name>A0A4R3LB69_9GAMM</name>
<sequence>MTATAAERGDPLRVLHLGKFLPPCPGGIERFLGELMPALRLHGVASAALVHAEPGYTGPMLRRQGRSPALRTPVLATPAFTPVSPSWPMRLQGMTGRWKPDLLHLHLPNPSAFWALMLPSARRLPWIVHWHADVPVDALDWRLRALYRIYRPLETAVLRRARTIIASSHAYAASSQPLRRWQDKVVVHPLGLPDRATALKESALWPDGTRLRLLFVGRFSYYKGIEHLVDAMARVPDDVRLVLVGDGERRGAIEQRISERALAGRVQCVGHLDDAALDRAVASADLLCLPSIERSEAFGLVLLEAMRAGTACLATAVKGSGMAEVVGDQAGVIVPPGDPAALAEAITQLAQDRARLAAMAAAGRQRFVTRFGIDAVASALSATYRAAL</sequence>
<protein>
    <submittedName>
        <fullName evidence="3">Glycosyltransferase involved in cell wall biosynthesis</fullName>
    </submittedName>
</protein>
<dbReference type="InterPro" id="IPR001296">
    <property type="entry name" value="Glyco_trans_1"/>
</dbReference>
<gene>
    <name evidence="3" type="ORF">EDC25_11367</name>
</gene>
<dbReference type="Proteomes" id="UP000294599">
    <property type="component" value="Unassembled WGS sequence"/>
</dbReference>
<dbReference type="InterPro" id="IPR050194">
    <property type="entry name" value="Glycosyltransferase_grp1"/>
</dbReference>
<comment type="caution">
    <text evidence="3">The sequence shown here is derived from an EMBL/GenBank/DDBJ whole genome shotgun (WGS) entry which is preliminary data.</text>
</comment>
<dbReference type="AlphaFoldDB" id="A0A4R3LB69"/>
<accession>A0A4R3LB69</accession>
<feature type="domain" description="Glycosyltransferase subfamily 4-like N-terminal" evidence="2">
    <location>
        <begin position="26"/>
        <end position="191"/>
    </location>
</feature>
<keyword evidence="4" id="KW-1185">Reference proteome</keyword>
<evidence type="ECO:0000313" key="3">
    <source>
        <dbReference type="EMBL" id="TCS97391.1"/>
    </source>
</evidence>
<reference evidence="3 4" key="1">
    <citation type="submission" date="2019-03" db="EMBL/GenBank/DDBJ databases">
        <title>Genomic Encyclopedia of Type Strains, Phase IV (KMG-IV): sequencing the most valuable type-strain genomes for metagenomic binning, comparative biology and taxonomic classification.</title>
        <authorList>
            <person name="Goeker M."/>
        </authorList>
    </citation>
    <scope>NUCLEOTIDE SEQUENCE [LARGE SCALE GENOMIC DNA]</scope>
    <source>
        <strain evidence="3 4">DSM 21944</strain>
    </source>
</reference>
<dbReference type="PANTHER" id="PTHR45947">
    <property type="entry name" value="SULFOQUINOVOSYL TRANSFERASE SQD2"/>
    <property type="match status" value="1"/>
</dbReference>
<evidence type="ECO:0000259" key="2">
    <source>
        <dbReference type="Pfam" id="PF13579"/>
    </source>
</evidence>
<dbReference type="InterPro" id="IPR028098">
    <property type="entry name" value="Glyco_trans_4-like_N"/>
</dbReference>
<evidence type="ECO:0000313" key="4">
    <source>
        <dbReference type="Proteomes" id="UP000294599"/>
    </source>
</evidence>
<dbReference type="SUPFAM" id="SSF53756">
    <property type="entry name" value="UDP-Glycosyltransferase/glycogen phosphorylase"/>
    <property type="match status" value="1"/>
</dbReference>
<dbReference type="EMBL" id="SMAF01000013">
    <property type="protein sequence ID" value="TCS97391.1"/>
    <property type="molecule type" value="Genomic_DNA"/>
</dbReference>
<dbReference type="Pfam" id="PF13579">
    <property type="entry name" value="Glyco_trans_4_4"/>
    <property type="match status" value="1"/>
</dbReference>
<dbReference type="PANTHER" id="PTHR45947:SF3">
    <property type="entry name" value="SULFOQUINOVOSYL TRANSFERASE SQD2"/>
    <property type="match status" value="1"/>
</dbReference>
<dbReference type="Pfam" id="PF00534">
    <property type="entry name" value="Glycos_transf_1"/>
    <property type="match status" value="1"/>
</dbReference>
<evidence type="ECO:0000259" key="1">
    <source>
        <dbReference type="Pfam" id="PF00534"/>
    </source>
</evidence>
<dbReference type="Gene3D" id="3.40.50.2000">
    <property type="entry name" value="Glycogen Phosphorylase B"/>
    <property type="match status" value="2"/>
</dbReference>
<proteinExistence type="predicted"/>
<keyword evidence="3" id="KW-0808">Transferase</keyword>